<dbReference type="Gene3D" id="3.40.50.150">
    <property type="entry name" value="Vaccinia Virus protein VP39"/>
    <property type="match status" value="1"/>
</dbReference>
<keyword evidence="1" id="KW-0489">Methyltransferase</keyword>
<name>A0AAN0M803_9RHOB</name>
<evidence type="ECO:0000313" key="1">
    <source>
        <dbReference type="EMBL" id="WZU66650.1"/>
    </source>
</evidence>
<dbReference type="AlphaFoldDB" id="A0AAN0M803"/>
<keyword evidence="1" id="KW-0808">Transferase</keyword>
<keyword evidence="2" id="KW-1185">Reference proteome</keyword>
<dbReference type="CDD" id="cd02440">
    <property type="entry name" value="AdoMet_MTases"/>
    <property type="match status" value="1"/>
</dbReference>
<gene>
    <name evidence="1" type="ORF">AABB31_16735</name>
</gene>
<dbReference type="GO" id="GO:0008168">
    <property type="term" value="F:methyltransferase activity"/>
    <property type="evidence" value="ECO:0007669"/>
    <property type="project" value="UniProtKB-KW"/>
</dbReference>
<dbReference type="Proteomes" id="UP001470809">
    <property type="component" value="Chromosome"/>
</dbReference>
<evidence type="ECO:0000313" key="2">
    <source>
        <dbReference type="Proteomes" id="UP001470809"/>
    </source>
</evidence>
<dbReference type="Pfam" id="PF13489">
    <property type="entry name" value="Methyltransf_23"/>
    <property type="match status" value="1"/>
</dbReference>
<sequence length="185" mass="21163">MTASKYDKLHLGCGKRHFPGWFHVDALDYPHVDHIGPVEDLHFVPDGTASLIYASHLLEHFTRKTYMDALREWRRVLAPGGVLRLAVPDFAACAKLYMEGGLTRGIEDIRGLLMGGQRDKYDFHSMVFDEPDLSRALKEAGFSHTRRWDWRTTEHAHFDDYSQAYLPNMDKENGTLMSLNLEAVA</sequence>
<reference evidence="2" key="1">
    <citation type="submission" date="2024-04" db="EMBL/GenBank/DDBJ databases">
        <title>Phylogenomic analyses of a clade within the roseobacter group suggest taxonomic reassignments of species of the genera Aestuariivita, Citreicella, Loktanella, Nautella, Pelagibaca, Ruegeria, Thalassobius, Thiobacimonas and Tropicibacter, and the proposal o.</title>
        <authorList>
            <person name="Jeon C.O."/>
        </authorList>
    </citation>
    <scope>NUCLEOTIDE SEQUENCE [LARGE SCALE GENOMIC DNA]</scope>
    <source>
        <strain evidence="2">SS1-5</strain>
    </source>
</reference>
<reference evidence="1 2" key="2">
    <citation type="submission" date="2024-08" db="EMBL/GenBank/DDBJ databases">
        <title>Phylogenomic analyses of a clade within the roseobacter group suggest taxonomic reassignments of species of the genera Aestuariivita, Citreicella, Loktanella, Nautella, Pelagibaca, Ruegeria, Thalassobius, Thiobacimonas and Tropicibacter, and the proposal o.</title>
        <authorList>
            <person name="Jeon C.O."/>
        </authorList>
    </citation>
    <scope>NUCLEOTIDE SEQUENCE [LARGE SCALE GENOMIC DNA]</scope>
    <source>
        <strain evidence="1 2">SS1-5</strain>
    </source>
</reference>
<dbReference type="InterPro" id="IPR029063">
    <property type="entry name" value="SAM-dependent_MTases_sf"/>
</dbReference>
<dbReference type="GO" id="GO:0032259">
    <property type="term" value="P:methylation"/>
    <property type="evidence" value="ECO:0007669"/>
    <property type="project" value="UniProtKB-KW"/>
</dbReference>
<dbReference type="RefSeq" id="WP_342075972.1">
    <property type="nucleotide sequence ID" value="NZ_CP151767.2"/>
</dbReference>
<dbReference type="SUPFAM" id="SSF53335">
    <property type="entry name" value="S-adenosyl-L-methionine-dependent methyltransferases"/>
    <property type="match status" value="1"/>
</dbReference>
<accession>A0AAN0M803</accession>
<dbReference type="KEGG" id="yrh:AABB31_16735"/>
<organism evidence="1 2">
    <name type="scientific">Yoonia rhodophyticola</name>
    <dbReference type="NCBI Taxonomy" id="3137370"/>
    <lineage>
        <taxon>Bacteria</taxon>
        <taxon>Pseudomonadati</taxon>
        <taxon>Pseudomonadota</taxon>
        <taxon>Alphaproteobacteria</taxon>
        <taxon>Rhodobacterales</taxon>
        <taxon>Paracoccaceae</taxon>
        <taxon>Yoonia</taxon>
    </lineage>
</organism>
<protein>
    <submittedName>
        <fullName evidence="1">Methyltransferase domain-containing protein</fullName>
    </submittedName>
</protein>
<proteinExistence type="predicted"/>
<dbReference type="EMBL" id="CP151767">
    <property type="protein sequence ID" value="WZU66650.1"/>
    <property type="molecule type" value="Genomic_DNA"/>
</dbReference>